<name>A0A086AUH9_FLAHY</name>
<accession>A0A086AUH9</accession>
<proteinExistence type="predicted"/>
<dbReference type="EMBL" id="JPRM01000001">
    <property type="protein sequence ID" value="KFF20343.1"/>
    <property type="molecule type" value="Genomic_DNA"/>
</dbReference>
<reference evidence="1 3" key="1">
    <citation type="submission" date="2014-07" db="EMBL/GenBank/DDBJ databases">
        <title>Genome of Flavobacterium hydatis DSM 2063.</title>
        <authorList>
            <person name="Pipes S.E."/>
            <person name="Stropko S.J."/>
            <person name="Newman J.D."/>
        </authorList>
    </citation>
    <scope>NUCLEOTIDE SEQUENCE [LARGE SCALE GENOMIC DNA]</scope>
    <source>
        <strain evidence="1 3">DSM 2063</strain>
    </source>
</reference>
<organism evidence="1 3">
    <name type="scientific">Flavobacterium hydatis</name>
    <name type="common">Cytophaga aquatilis</name>
    <dbReference type="NCBI Taxonomy" id="991"/>
    <lineage>
        <taxon>Bacteria</taxon>
        <taxon>Pseudomonadati</taxon>
        <taxon>Bacteroidota</taxon>
        <taxon>Flavobacteriia</taxon>
        <taxon>Flavobacteriales</taxon>
        <taxon>Flavobacteriaceae</taxon>
        <taxon>Flavobacterium</taxon>
    </lineage>
</organism>
<dbReference type="AlphaFoldDB" id="A0A086AUH9"/>
<sequence>MNELIIESKGIRTNQYFIPPFELRKGELVVIYLGGGLHFDIMKAELIAIFAGRAHHENVKIYKPLTFAEPFKESFFRRMFHPVTVSNYLKKNSDPKSTMISKIFEIDTFARKDKMNDLDTSQKKRLSLCSVLSRTRNVVFDLRGEGPVGANETVKFLNGEIKNDGAAILIDWADDMKDNCSKFIAIEWLLDDEELRKMGNRSLKLSQMY</sequence>
<dbReference type="eggNOG" id="ENOG50339SS">
    <property type="taxonomic scope" value="Bacteria"/>
</dbReference>
<keyword evidence="4" id="KW-1185">Reference proteome</keyword>
<evidence type="ECO:0000313" key="1">
    <source>
        <dbReference type="EMBL" id="KFF20343.1"/>
    </source>
</evidence>
<dbReference type="OrthoDB" id="790721at2"/>
<dbReference type="Proteomes" id="UP000198424">
    <property type="component" value="Unassembled WGS sequence"/>
</dbReference>
<evidence type="ECO:0000313" key="3">
    <source>
        <dbReference type="Proteomes" id="UP000028712"/>
    </source>
</evidence>
<dbReference type="EMBL" id="MUGY01000001">
    <property type="protein sequence ID" value="OXA98367.1"/>
    <property type="molecule type" value="Genomic_DNA"/>
</dbReference>
<dbReference type="Proteomes" id="UP000028712">
    <property type="component" value="Unassembled WGS sequence"/>
</dbReference>
<dbReference type="STRING" id="991.IW20_00870"/>
<evidence type="ECO:0000313" key="2">
    <source>
        <dbReference type="EMBL" id="OXA98367.1"/>
    </source>
</evidence>
<gene>
    <name evidence="2" type="ORF">B0A62_00785</name>
    <name evidence="1" type="ORF">IW20_00870</name>
</gene>
<dbReference type="RefSeq" id="WP_035617569.1">
    <property type="nucleotide sequence ID" value="NZ_JBEWQG010000004.1"/>
</dbReference>
<protein>
    <submittedName>
        <fullName evidence="1">Uncharacterized protein</fullName>
    </submittedName>
</protein>
<reference evidence="2 4" key="2">
    <citation type="submission" date="2016-11" db="EMBL/GenBank/DDBJ databases">
        <title>Whole genomes of Flavobacteriaceae.</title>
        <authorList>
            <person name="Stine C."/>
            <person name="Li C."/>
            <person name="Tadesse D."/>
        </authorList>
    </citation>
    <scope>NUCLEOTIDE SEQUENCE [LARGE SCALE GENOMIC DNA]</scope>
    <source>
        <strain evidence="2 4">ATCC 29551</strain>
    </source>
</reference>
<evidence type="ECO:0000313" key="4">
    <source>
        <dbReference type="Proteomes" id="UP000198424"/>
    </source>
</evidence>
<comment type="caution">
    <text evidence="1">The sequence shown here is derived from an EMBL/GenBank/DDBJ whole genome shotgun (WGS) entry which is preliminary data.</text>
</comment>